<gene>
    <name evidence="2" type="ORF">NDU88_002277</name>
</gene>
<comment type="caution">
    <text evidence="2">The sequence shown here is derived from an EMBL/GenBank/DDBJ whole genome shotgun (WGS) entry which is preliminary data.</text>
</comment>
<dbReference type="GO" id="GO:0007528">
    <property type="term" value="P:neuromuscular junction development"/>
    <property type="evidence" value="ECO:0007669"/>
    <property type="project" value="TreeGrafter"/>
</dbReference>
<keyword evidence="3" id="KW-1185">Reference proteome</keyword>
<evidence type="ECO:0000259" key="1">
    <source>
        <dbReference type="Pfam" id="PF23265"/>
    </source>
</evidence>
<evidence type="ECO:0000313" key="3">
    <source>
        <dbReference type="Proteomes" id="UP001066276"/>
    </source>
</evidence>
<proteinExistence type="predicted"/>
<dbReference type="Proteomes" id="UP001066276">
    <property type="component" value="Chromosome 11"/>
</dbReference>
<evidence type="ECO:0000313" key="2">
    <source>
        <dbReference type="EMBL" id="KAJ1089125.1"/>
    </source>
</evidence>
<dbReference type="PANTHER" id="PTHR46333">
    <property type="entry name" value="CYTOKINESIS PROTEIN 3"/>
    <property type="match status" value="1"/>
</dbReference>
<dbReference type="GO" id="GO:0007517">
    <property type="term" value="P:muscle organ development"/>
    <property type="evidence" value="ECO:0007669"/>
    <property type="project" value="TreeGrafter"/>
</dbReference>
<dbReference type="EMBL" id="JANPWB010000015">
    <property type="protein sequence ID" value="KAJ1089125.1"/>
    <property type="molecule type" value="Genomic_DNA"/>
</dbReference>
<protein>
    <recommendedName>
        <fullName evidence="1">KY-like immunoglobulin-like domain-containing protein</fullName>
    </recommendedName>
</protein>
<sequence>METFRGLIDGPVEIHWCEFAVSSVAEKGKSVINVEAHDPTLFMFDFNGAEICGLMTLQGYRMTLEVYPPAEGSHKLQIFAKPFNSSMSIYARVLRYRVDCSSVHSTMKIPKALSNPVGPNWMTEQKGFLQPSHTNAIIHTHDGRCSVSFRLKEDMDVLATLHSDEMEMTEDMKRRHIFKSQFEKQVVLKIQIPQAGTFVLKIFSRIKGAKDTRYVYTLCYLLSCTNVAVTWPVFPEVYTAWLDSYELVEPTAGVLPANQNVQFKLKVPGVNSVLINDKKMGSLTLSADGYWEGAFNTAGCKELNVLTQETPRQKQYVVILSYQVETQKK</sequence>
<reference evidence="2" key="1">
    <citation type="journal article" date="2022" name="bioRxiv">
        <title>Sequencing and chromosome-scale assembly of the giantPleurodeles waltlgenome.</title>
        <authorList>
            <person name="Brown T."/>
            <person name="Elewa A."/>
            <person name="Iarovenko S."/>
            <person name="Subramanian E."/>
            <person name="Araus A.J."/>
            <person name="Petzold A."/>
            <person name="Susuki M."/>
            <person name="Suzuki K.-i.T."/>
            <person name="Hayashi T."/>
            <person name="Toyoda A."/>
            <person name="Oliveira C."/>
            <person name="Osipova E."/>
            <person name="Leigh N.D."/>
            <person name="Simon A."/>
            <person name="Yun M.H."/>
        </authorList>
    </citation>
    <scope>NUCLEOTIDE SEQUENCE</scope>
    <source>
        <strain evidence="2">20211129_DDA</strain>
        <tissue evidence="2">Liver</tissue>
    </source>
</reference>
<dbReference type="Pfam" id="PF23265">
    <property type="entry name" value="Ig-like_KY"/>
    <property type="match status" value="2"/>
</dbReference>
<dbReference type="AlphaFoldDB" id="A0AAV7LF86"/>
<dbReference type="InterPro" id="IPR052557">
    <property type="entry name" value="CAP/Cytokinesis_protein"/>
</dbReference>
<dbReference type="InterPro" id="IPR056564">
    <property type="entry name" value="Ig-like_KY"/>
</dbReference>
<feature type="domain" description="KY-like immunoglobulin-like" evidence="1">
    <location>
        <begin position="131"/>
        <end position="235"/>
    </location>
</feature>
<accession>A0AAV7LF86</accession>
<organism evidence="2 3">
    <name type="scientific">Pleurodeles waltl</name>
    <name type="common">Iberian ribbed newt</name>
    <dbReference type="NCBI Taxonomy" id="8319"/>
    <lineage>
        <taxon>Eukaryota</taxon>
        <taxon>Metazoa</taxon>
        <taxon>Chordata</taxon>
        <taxon>Craniata</taxon>
        <taxon>Vertebrata</taxon>
        <taxon>Euteleostomi</taxon>
        <taxon>Amphibia</taxon>
        <taxon>Batrachia</taxon>
        <taxon>Caudata</taxon>
        <taxon>Salamandroidea</taxon>
        <taxon>Salamandridae</taxon>
        <taxon>Pleurodelinae</taxon>
        <taxon>Pleurodeles</taxon>
    </lineage>
</organism>
<dbReference type="GO" id="GO:0005737">
    <property type="term" value="C:cytoplasm"/>
    <property type="evidence" value="ECO:0007669"/>
    <property type="project" value="TreeGrafter"/>
</dbReference>
<name>A0AAV7LF86_PLEWA</name>
<dbReference type="PANTHER" id="PTHR46333:SF3">
    <property type="entry name" value="KYPHOSCOLIOSIS PEPTIDASE"/>
    <property type="match status" value="1"/>
</dbReference>
<feature type="domain" description="KY-like immunoglobulin-like" evidence="1">
    <location>
        <begin position="26"/>
        <end position="110"/>
    </location>
</feature>